<evidence type="ECO:0000256" key="1">
    <source>
        <dbReference type="SAM" id="Coils"/>
    </source>
</evidence>
<feature type="transmembrane region" description="Helical" evidence="2">
    <location>
        <begin position="1167"/>
        <end position="1185"/>
    </location>
</feature>
<proteinExistence type="predicted"/>
<sequence length="1711" mass="185264">MSDEIDRLDIVVEAEANKANRALSGMEKRLDCVADSLAKVMLLANKGFDMNKFFGTSTGEKKAEQLGKRMADDLIKGFNLDRAGSEVKRQVRNLSNSIANGLYSGGKNKSYISDMDKLGDVIKRNGSVAENVSSDYKELYDTIRAIGKIRISPETAKSLGDDYKDRSGILKSKMSTGTGIELDSIYQELKGRFSDILPDVSNTEDQFYAINDSVREFISLRDQAFRKVNEDEAYEAVARSVEDLNTELRVAKAESDAFNSSLSEMKSLSESFKFDFSGLESAQKTMDSMAKKPKARKAPSVENADFDKTARSIDDLFDKYGKAGFGIDYSDMGFRELQREQAKMQREARRYSAALDEKISVEQPRELGKAYDKLVYKIQRARNATADLGDEIEKRQRLFRELGEALTQSGGKENSEIDSAIEEFKGLGKDFELPTFKTEDDLIKYIDAVEEKFLDLYEVARQADSEVDFSNTIKQLAYLDNILGRSRSYLSSFPDKGESNISIPETSYSVDVNEALDMTFGDGAAEFKKQLDEVGESASSVGSKMNSFKKSLDDQELKTYEAQIRKLKKELFEIASQGFKQGDPEYDEKAKELAVLTAKQKQYNKALRDSANAEVGKSGSASRLKSIGNALSSSTSKVKKFTTTVRSGFKKASGAVSGFLSTLGKLGKGLAYPIEQLGRMRNAVFGLQQQTNKGMSWGRMIGSSVFFSFVFQGISAIQRAIAEGSNNLVQYSNVYNQSISSMVSALTYLKNAWAAAFAPIVNVVAPYIQSFINMIAGALNAIGTFFAALTGKGFVVHAKKVVQNYGASLADVGSSGSDAGKGLDDANKSAKKLQRTVLGFDQLNILNDPNAGSGSGGSGGGNGSGGGGLDLSPSDMFETVKVDGPLADFAKKLREAFLAEDWEGLGEILADGVNTGLQKLYDAINWKNVGPKITYFCNAFTTTFNSLVDNINWDLMGRTVGAGINSIINTLNLLITGIDWKNLGSKFAEGVNGIFYEVEWDNLGQFVGNKFMIIWDILYGTVMNLDYETIGISFANAVNGIFSTVDFGTIGLTLSTGLNGLATILRNFTSTVDWDSIAKNLYTGINNFIHNTDWATLATTLSNFVMNLLGTINIVVQNTDWNAIGVAIGEFLGNIDWAGILLTVGDIIFTAFSGVISGLFDTGTGRVFLAFVAGLTLLKGVFGFVDLSAEILGWITKASNTFGGFGDLIKTGVVPKVSEGIGHITGEGGLFSKIGSVASKVADLAGKAFTGIGDFITTTAAPAIKTGVDFISSTIFPKISSAASTVVAKAGPILTSIGTKIFSPTGLLIAGIAGGVALIVTHWDEIKDAASKVKDWVGEKWNQVKDWTSKKWSEISTSLSKTWDNLKSWASEKFTNIKDSVSKAWEGAKSATSNLWSSAKKTAGNIWESMKSGASNIFGSIGRKVKETWSGTESDTSKAWSNSKRQVDSSINGIDSSVKSKMNSVKSIVSSTMNQVGNIFESKWRSISSTSTSAIGQMQTSVSQKMGNMKNSISSSMNSIISSYRANWKSMVNVTKSEMNSCVSVFRSFPSKVSSAMSSMYTVGKNAANSFKRGLQSVHIPTPHMNISSYSKQSVGDKVISIPRFKVKWYAQGGFPNMGELFIANERGPELVGRMGNRNVVANNNQIISGIAEGVGPAIYNAVLAAMSQSVGGKNGDVHITLEIDGGKLVTKIVKKYNEMKGSDPNFGFVY</sequence>
<keyword evidence="1" id="KW-0175">Coiled coil</keyword>
<feature type="coiled-coil region" evidence="1">
    <location>
        <begin position="550"/>
        <end position="577"/>
    </location>
</feature>
<dbReference type="EMBL" id="BK015827">
    <property type="protein sequence ID" value="DAE27018.1"/>
    <property type="molecule type" value="Genomic_DNA"/>
</dbReference>
<feature type="transmembrane region" description="Helical" evidence="2">
    <location>
        <begin position="1137"/>
        <end position="1160"/>
    </location>
</feature>
<keyword evidence="2" id="KW-1133">Transmembrane helix</keyword>
<dbReference type="PANTHER" id="PTHR47652">
    <property type="entry name" value="MITOCHONDRIAL IMPORT INNER MEMBRANE TRANSLOCASE SUBUNIT TIM44"/>
    <property type="match status" value="1"/>
</dbReference>
<reference evidence="3" key="1">
    <citation type="journal article" date="2021" name="Proc. Natl. Acad. Sci. U.S.A.">
        <title>A Catalog of Tens of Thousands of Viruses from Human Metagenomes Reveals Hidden Associations with Chronic Diseases.</title>
        <authorList>
            <person name="Tisza M.J."/>
            <person name="Buck C.B."/>
        </authorList>
    </citation>
    <scope>NUCLEOTIDE SEQUENCE</scope>
    <source>
        <strain evidence="3">Ctah610</strain>
    </source>
</reference>
<evidence type="ECO:0000256" key="2">
    <source>
        <dbReference type="SAM" id="Phobius"/>
    </source>
</evidence>
<dbReference type="PANTHER" id="PTHR47652:SF3">
    <property type="entry name" value="MITOCHONDRIAL IMPORT INNER MEMBRANE TRANSLOCASE SUBUNIT TIM44"/>
    <property type="match status" value="1"/>
</dbReference>
<organism evidence="3">
    <name type="scientific">virus sp. ctah610</name>
    <dbReference type="NCBI Taxonomy" id="2826807"/>
    <lineage>
        <taxon>Viruses</taxon>
    </lineage>
</organism>
<accession>A0A8S5R793</accession>
<keyword evidence="2" id="KW-0812">Transmembrane</keyword>
<protein>
    <submittedName>
        <fullName evidence="3">Minor tail protein</fullName>
    </submittedName>
</protein>
<keyword evidence="2" id="KW-0472">Membrane</keyword>
<name>A0A8S5R793_9VIRU</name>
<dbReference type="Gene3D" id="1.20.120.20">
    <property type="entry name" value="Apolipoprotein"/>
    <property type="match status" value="2"/>
</dbReference>
<evidence type="ECO:0000313" key="3">
    <source>
        <dbReference type="EMBL" id="DAE27018.1"/>
    </source>
</evidence>